<evidence type="ECO:0000313" key="2">
    <source>
        <dbReference type="EMBL" id="GAA1861979.1"/>
    </source>
</evidence>
<feature type="transmembrane region" description="Helical" evidence="1">
    <location>
        <begin position="194"/>
        <end position="212"/>
    </location>
</feature>
<feature type="transmembrane region" description="Helical" evidence="1">
    <location>
        <begin position="249"/>
        <end position="271"/>
    </location>
</feature>
<keyword evidence="1" id="KW-1133">Transmembrane helix</keyword>
<protein>
    <recommendedName>
        <fullName evidence="4">Magnesium transporter NIPA</fullName>
    </recommendedName>
</protein>
<sequence length="290" mass="29201">MIPAAICLALASALFYAISAVLQEREASKQEDAGGLALLGRLARRRGWWAAVLATLVGASLHLCALAAGPLVVVQPLGVSCLAIALVIGSRVHRTPVGRRSWIGAACVVLGLPAVLAAVPHHAGGPLHPTEDALGFVPVTAIVAGLVVLATLAAVILGRSRPRAEVICYALGAAMCFGVASTTAKTLFLGHFGPIRLGVMIVAALLGTLLAQHAYRDGGLGAPLAVLTLMDPVTAGAMGVLVLGEPFGATPLALVFGVVGALVTATGVVLLSVRKHPGPVRPEPVLAGTG</sequence>
<feature type="transmembrane region" description="Helical" evidence="1">
    <location>
        <begin position="133"/>
        <end position="157"/>
    </location>
</feature>
<gene>
    <name evidence="2" type="ORF">GCM10009836_47810</name>
</gene>
<dbReference type="Proteomes" id="UP001500449">
    <property type="component" value="Unassembled WGS sequence"/>
</dbReference>
<feature type="transmembrane region" description="Helical" evidence="1">
    <location>
        <begin position="224"/>
        <end position="243"/>
    </location>
</feature>
<dbReference type="PANTHER" id="PTHR40761:SF1">
    <property type="entry name" value="CONSERVED INTEGRAL MEMBRANE ALANINE VALINE AND LEUCINE RICH PROTEIN-RELATED"/>
    <property type="match status" value="1"/>
</dbReference>
<name>A0ABN2NFL6_9PSEU</name>
<proteinExistence type="predicted"/>
<dbReference type="PANTHER" id="PTHR40761">
    <property type="entry name" value="CONSERVED INTEGRAL MEMBRANE ALANINE VALINE AND LEUCINE RICH PROTEIN-RELATED"/>
    <property type="match status" value="1"/>
</dbReference>
<feature type="transmembrane region" description="Helical" evidence="1">
    <location>
        <begin position="166"/>
        <end position="188"/>
    </location>
</feature>
<keyword evidence="1" id="KW-0812">Transmembrane</keyword>
<evidence type="ECO:0008006" key="4">
    <source>
        <dbReference type="Google" id="ProtNLM"/>
    </source>
</evidence>
<feature type="transmembrane region" description="Helical" evidence="1">
    <location>
        <begin position="101"/>
        <end position="121"/>
    </location>
</feature>
<keyword evidence="1" id="KW-0472">Membrane</keyword>
<keyword evidence="3" id="KW-1185">Reference proteome</keyword>
<accession>A0ABN2NFL6</accession>
<dbReference type="NCBIfam" id="NF038012">
    <property type="entry name" value="DMT_1"/>
    <property type="match status" value="1"/>
</dbReference>
<evidence type="ECO:0000256" key="1">
    <source>
        <dbReference type="SAM" id="Phobius"/>
    </source>
</evidence>
<comment type="caution">
    <text evidence="2">The sequence shown here is derived from an EMBL/GenBank/DDBJ whole genome shotgun (WGS) entry which is preliminary data.</text>
</comment>
<dbReference type="RefSeq" id="WP_344421138.1">
    <property type="nucleotide sequence ID" value="NZ_BAAAQK010000018.1"/>
</dbReference>
<dbReference type="EMBL" id="BAAAQK010000018">
    <property type="protein sequence ID" value="GAA1861979.1"/>
    <property type="molecule type" value="Genomic_DNA"/>
</dbReference>
<organism evidence="2 3">
    <name type="scientific">Pseudonocardia ailaonensis</name>
    <dbReference type="NCBI Taxonomy" id="367279"/>
    <lineage>
        <taxon>Bacteria</taxon>
        <taxon>Bacillati</taxon>
        <taxon>Actinomycetota</taxon>
        <taxon>Actinomycetes</taxon>
        <taxon>Pseudonocardiales</taxon>
        <taxon>Pseudonocardiaceae</taxon>
        <taxon>Pseudonocardia</taxon>
    </lineage>
</organism>
<reference evidence="2 3" key="1">
    <citation type="journal article" date="2019" name="Int. J. Syst. Evol. Microbiol.">
        <title>The Global Catalogue of Microorganisms (GCM) 10K type strain sequencing project: providing services to taxonomists for standard genome sequencing and annotation.</title>
        <authorList>
            <consortium name="The Broad Institute Genomics Platform"/>
            <consortium name="The Broad Institute Genome Sequencing Center for Infectious Disease"/>
            <person name="Wu L."/>
            <person name="Ma J."/>
        </authorList>
    </citation>
    <scope>NUCLEOTIDE SEQUENCE [LARGE SCALE GENOMIC DNA]</scope>
    <source>
        <strain evidence="2 3">JCM 16009</strain>
    </source>
</reference>
<evidence type="ECO:0000313" key="3">
    <source>
        <dbReference type="Proteomes" id="UP001500449"/>
    </source>
</evidence>
<feature type="transmembrane region" description="Helical" evidence="1">
    <location>
        <begin position="47"/>
        <end position="74"/>
    </location>
</feature>